<protein>
    <submittedName>
        <fullName evidence="1">Uncharacterized protein</fullName>
    </submittedName>
</protein>
<sequence length="182" mass="21581">MLSDIKEKIKSYNAKITSSNRTWEKQLYHILRPRNKDNYPNIKRRFKEKFELKTLPKDQTKLTEKQRKWWKTEIVKQAGRTDGFAHVGGNAVDVDVSQLTEKEKRDLKTQIEKEEVYKVFPEFVQGSKSNYGVSLEKANVFHIFKTGKGKKKANTSEQEKKPINQDKMDYFFFKKRKTGIWV</sequence>
<name>A0A2D0N9A9_FLAN2</name>
<keyword evidence="2" id="KW-1185">Reference proteome</keyword>
<evidence type="ECO:0000313" key="2">
    <source>
        <dbReference type="Proteomes" id="UP000223913"/>
    </source>
</evidence>
<proteinExistence type="predicted"/>
<accession>A0A2D0N9A9</accession>
<reference evidence="1 2" key="1">
    <citation type="submission" date="2017-10" db="EMBL/GenBank/DDBJ databases">
        <title>The draft genome sequence of Lewinella nigricans NBRC 102662.</title>
        <authorList>
            <person name="Wang K."/>
        </authorList>
    </citation>
    <scope>NUCLEOTIDE SEQUENCE [LARGE SCALE GENOMIC DNA]</scope>
    <source>
        <strain evidence="1 2">NBRC 102662</strain>
    </source>
</reference>
<evidence type="ECO:0000313" key="1">
    <source>
        <dbReference type="EMBL" id="PHN05112.1"/>
    </source>
</evidence>
<dbReference type="AlphaFoldDB" id="A0A2D0N9A9"/>
<organism evidence="1 2">
    <name type="scientific">Flavilitoribacter nigricans (strain ATCC 23147 / DSM 23189 / NBRC 102662 / NCIMB 1420 / SS-2)</name>
    <name type="common">Lewinella nigricans</name>
    <dbReference type="NCBI Taxonomy" id="1122177"/>
    <lineage>
        <taxon>Bacteria</taxon>
        <taxon>Pseudomonadati</taxon>
        <taxon>Bacteroidota</taxon>
        <taxon>Saprospiria</taxon>
        <taxon>Saprospirales</taxon>
        <taxon>Lewinellaceae</taxon>
        <taxon>Flavilitoribacter</taxon>
    </lineage>
</organism>
<dbReference type="Proteomes" id="UP000223913">
    <property type="component" value="Unassembled WGS sequence"/>
</dbReference>
<gene>
    <name evidence="1" type="ORF">CRP01_19005</name>
</gene>
<dbReference type="EMBL" id="PDUD01000023">
    <property type="protein sequence ID" value="PHN05112.1"/>
    <property type="molecule type" value="Genomic_DNA"/>
</dbReference>
<comment type="caution">
    <text evidence="1">The sequence shown here is derived from an EMBL/GenBank/DDBJ whole genome shotgun (WGS) entry which is preliminary data.</text>
</comment>